<organism evidence="1 2">
    <name type="scientific">Zosterops borbonicus</name>
    <dbReference type="NCBI Taxonomy" id="364589"/>
    <lineage>
        <taxon>Eukaryota</taxon>
        <taxon>Metazoa</taxon>
        <taxon>Chordata</taxon>
        <taxon>Craniata</taxon>
        <taxon>Vertebrata</taxon>
        <taxon>Euteleostomi</taxon>
        <taxon>Archelosauria</taxon>
        <taxon>Archosauria</taxon>
        <taxon>Dinosauria</taxon>
        <taxon>Saurischia</taxon>
        <taxon>Theropoda</taxon>
        <taxon>Coelurosauria</taxon>
        <taxon>Aves</taxon>
        <taxon>Neognathae</taxon>
        <taxon>Neoaves</taxon>
        <taxon>Telluraves</taxon>
        <taxon>Australaves</taxon>
        <taxon>Passeriformes</taxon>
        <taxon>Sylvioidea</taxon>
        <taxon>Zosteropidae</taxon>
        <taxon>Zosterops</taxon>
    </lineage>
</organism>
<evidence type="ECO:0000313" key="1">
    <source>
        <dbReference type="EMBL" id="TRZ08264.1"/>
    </source>
</evidence>
<evidence type="ECO:0000313" key="2">
    <source>
        <dbReference type="Proteomes" id="UP000796761"/>
    </source>
</evidence>
<dbReference type="Proteomes" id="UP000796761">
    <property type="component" value="Unassembled WGS sequence"/>
</dbReference>
<protein>
    <submittedName>
        <fullName evidence="1">Uncharacterized protein</fullName>
    </submittedName>
</protein>
<gene>
    <name evidence="1" type="ORF">HGM15179_018843</name>
</gene>
<accession>A0A8K1D987</accession>
<reference evidence="1" key="1">
    <citation type="submission" date="2019-04" db="EMBL/GenBank/DDBJ databases">
        <title>Genome assembly of Zosterops borbonicus 15179.</title>
        <authorList>
            <person name="Leroy T."/>
            <person name="Anselmetti Y."/>
            <person name="Tilak M.-K."/>
            <person name="Nabholz B."/>
        </authorList>
    </citation>
    <scope>NUCLEOTIDE SEQUENCE</scope>
    <source>
        <strain evidence="1">HGM_15179</strain>
        <tissue evidence="1">Muscle</tissue>
    </source>
</reference>
<proteinExistence type="predicted"/>
<comment type="caution">
    <text evidence="1">The sequence shown here is derived from an EMBL/GenBank/DDBJ whole genome shotgun (WGS) entry which is preliminary data.</text>
</comment>
<sequence length="67" mass="7329">MALDEPLELIVMDIDVKLYNLATLPGHEPELRMLPSSRVVIDTIKKEEGSGTAFEAAAEMAQATMLN</sequence>
<keyword evidence="2" id="KW-1185">Reference proteome</keyword>
<name>A0A8K1D987_9PASS</name>
<dbReference type="EMBL" id="SWJQ01001410">
    <property type="protein sequence ID" value="TRZ08264.1"/>
    <property type="molecule type" value="Genomic_DNA"/>
</dbReference>
<dbReference type="AlphaFoldDB" id="A0A8K1D987"/>